<dbReference type="PANTHER" id="PTHR46619">
    <property type="entry name" value="RNA RECOGNITION MOTIF XS DOMAIN PROTEIN-RELATED"/>
    <property type="match status" value="1"/>
</dbReference>
<gene>
    <name evidence="3" type="ORF">FH972_011244</name>
</gene>
<evidence type="ECO:0000259" key="2">
    <source>
        <dbReference type="Pfam" id="PF03468"/>
    </source>
</evidence>
<dbReference type="Gene3D" id="3.30.70.2890">
    <property type="entry name" value="XS domain"/>
    <property type="match status" value="1"/>
</dbReference>
<dbReference type="GO" id="GO:0031047">
    <property type="term" value="P:regulatory ncRNA-mediated gene silencing"/>
    <property type="evidence" value="ECO:0007669"/>
    <property type="project" value="InterPro"/>
</dbReference>
<name>A0A660KTQ6_9ROSI</name>
<keyword evidence="4" id="KW-1185">Reference proteome</keyword>
<dbReference type="OrthoDB" id="777694at2759"/>
<dbReference type="InterPro" id="IPR005380">
    <property type="entry name" value="XS_domain"/>
</dbReference>
<reference evidence="3 4" key="1">
    <citation type="submission" date="2019-06" db="EMBL/GenBank/DDBJ databases">
        <title>A chromosomal-level reference genome of Carpinus fangiana (Coryloideae, Betulaceae).</title>
        <authorList>
            <person name="Yang X."/>
            <person name="Wang Z."/>
            <person name="Zhang L."/>
            <person name="Hao G."/>
            <person name="Liu J."/>
            <person name="Yang Y."/>
        </authorList>
    </citation>
    <scope>NUCLEOTIDE SEQUENCE [LARGE SCALE GENOMIC DNA]</scope>
    <source>
        <strain evidence="3">Cfa_2016G</strain>
        <tissue evidence="3">Leaf</tissue>
    </source>
</reference>
<dbReference type="Pfam" id="PF03468">
    <property type="entry name" value="XS"/>
    <property type="match status" value="1"/>
</dbReference>
<feature type="region of interest" description="Disordered" evidence="1">
    <location>
        <begin position="1"/>
        <end position="101"/>
    </location>
</feature>
<feature type="domain" description="XS" evidence="2">
    <location>
        <begin position="835"/>
        <end position="964"/>
    </location>
</feature>
<accession>A0A660KTQ6</accession>
<feature type="region of interest" description="Disordered" evidence="1">
    <location>
        <begin position="694"/>
        <end position="718"/>
    </location>
</feature>
<feature type="compositionally biased region" description="Acidic residues" evidence="1">
    <location>
        <begin position="696"/>
        <end position="718"/>
    </location>
</feature>
<dbReference type="Proteomes" id="UP000327013">
    <property type="component" value="Chromosome 4"/>
</dbReference>
<dbReference type="PANTHER" id="PTHR46619:SF4">
    <property type="entry name" value="XS DOMAIN-CONTAINING PROTEIN-RELATED"/>
    <property type="match status" value="1"/>
</dbReference>
<dbReference type="EMBL" id="CM017324">
    <property type="protein sequence ID" value="KAE8038768.1"/>
    <property type="molecule type" value="Genomic_DNA"/>
</dbReference>
<dbReference type="AlphaFoldDB" id="A0A660KTQ6"/>
<organism evidence="3 4">
    <name type="scientific">Carpinus fangiana</name>
    <dbReference type="NCBI Taxonomy" id="176857"/>
    <lineage>
        <taxon>Eukaryota</taxon>
        <taxon>Viridiplantae</taxon>
        <taxon>Streptophyta</taxon>
        <taxon>Embryophyta</taxon>
        <taxon>Tracheophyta</taxon>
        <taxon>Spermatophyta</taxon>
        <taxon>Magnoliopsida</taxon>
        <taxon>eudicotyledons</taxon>
        <taxon>Gunneridae</taxon>
        <taxon>Pentapetalae</taxon>
        <taxon>rosids</taxon>
        <taxon>fabids</taxon>
        <taxon>Fagales</taxon>
        <taxon>Betulaceae</taxon>
        <taxon>Carpinus</taxon>
    </lineage>
</organism>
<dbReference type="InterPro" id="IPR038588">
    <property type="entry name" value="XS_domain_sf"/>
</dbReference>
<evidence type="ECO:0000313" key="4">
    <source>
        <dbReference type="Proteomes" id="UP000327013"/>
    </source>
</evidence>
<proteinExistence type="predicted"/>
<evidence type="ECO:0000313" key="3">
    <source>
        <dbReference type="EMBL" id="KAE8038768.1"/>
    </source>
</evidence>
<protein>
    <recommendedName>
        <fullName evidence="2">XS domain-containing protein</fullName>
    </recommendedName>
</protein>
<sequence>MQSRRREDYSALSPNSKLRAQDRFKRASNPYNGSRSDALDRSPRAQQSLSPNRLDGSRRVAGVSRRSSSTERRDYAWHVGGGSGARSDRMRSRSPPFEQVQKRAQLDEGDIVMHRDYVLPMELRRRYELSEHNDFKVGEDSVKSKNVYGYQSSSHRIGKDIEYSESRLSAGGGHGMLAQKSMAVEDGVARGSYRLPQDLGPTSSYGEARGQISSSSQGVGIRQFEHERLQYREPIAVDKLPIMDSYKDEEKPMFQSRDMAYPIGSASHSKDFASTSPLKDLKSSSSRILRNEFLDSYRDGMHLPPHSDGFSRSGGKLIDPIGFNAYGQSPLTDSARGPDAGQRNLTYYQRAAYSPTRVEYDEYSYPKLRGTANDDRGYPSDDLYRMMPSRAPLDYDSAKINYDRRDLSRPSLMHPVVNRVDDNTEDSYGNPRKGIILDHPTLQKQAVSDYLDRNRTSNASNQGEDYFDSGFNHAEFGRRVSQDYENSHLGASQDHQISHLRSDYGFGKDAGPKFLKERLHNPPVSIYDADTHRHSLRMQRTKEELRLCEPSDRVRKRMYDVVEELGAHDSTKLMSKWNARGELQDLFDSGEVWIDEDTSVLYSSDAVGFDHNQYRKSRRIHDRLEYREDFVTDDRLSSQDSFAHRQRHSERLYKYGGRYTRDHPKIGSLSSQDLHHFDRRGGFHKQPKVWKRNDDYQEEDVHEDYDDPSEDWADPLESEPAEDSEEFKLLVHEAFLKYSKQLNGNSTVQRRYKEQGKAGSLFCIVCGRSFSKEFMDTQRLVTHAFMSHKSGLRAQHLGLHKAICVLLGWNTVVPQDTVTWVPQVLPSADALAQKEDLILWPPVIVIHNISMSENNSEKWKVVTIEGIEAFIRSKGFVRGRIKVCRGRPADQSVMVVKFLGTFTGLGDAERLHKYFAENKRGRVDFERFISSNAKSSNSWDARIQGDKVEEDILYGYMGIAEDFDKVDFNTRKSNLVKSKKEIQDLANAPLRPDER</sequence>
<evidence type="ECO:0000256" key="1">
    <source>
        <dbReference type="SAM" id="MobiDB-lite"/>
    </source>
</evidence>